<feature type="transmembrane region" description="Helical" evidence="2">
    <location>
        <begin position="220"/>
        <end position="237"/>
    </location>
</feature>
<name>A0A8J4AFR5_9ACTN</name>
<gene>
    <name evidence="3" type="ORF">NUM_57330</name>
</gene>
<feature type="transmembrane region" description="Helical" evidence="2">
    <location>
        <begin position="196"/>
        <end position="214"/>
    </location>
</feature>
<sequence length="325" mass="35553">MPTSVLLAVLAAAGLLALAPALVRRYDTTERQVAEREWSTARVVTRRRRRCTVPGHHPVNPPRRAPDTAVADPATAPTRNVHGGSRTAPARTASGGHATSARAAAGGHATSARTAAGGRTAPVRTGLGGRRSVTSRPDRRQYRRSAGIRRRRRAWRRLRRSPFGQLLRARPILSRPAAELDPDQRRRWWRYHRRRILVLLLAVLVVELAVGLLVPASFVAAGGTVLLLGAYVVHLRNRALGEARRRRERLRQLAEAKARAERAERGRAIRRRRAAALAAARRAAEAQERAAALAAARAAEAELADGTYGTPFLRGRPYQARAAGF</sequence>
<feature type="region of interest" description="Disordered" evidence="1">
    <location>
        <begin position="49"/>
        <end position="148"/>
    </location>
</feature>
<evidence type="ECO:0000256" key="1">
    <source>
        <dbReference type="SAM" id="MobiDB-lite"/>
    </source>
</evidence>
<feature type="compositionally biased region" description="Low complexity" evidence="1">
    <location>
        <begin position="67"/>
        <end position="79"/>
    </location>
</feature>
<keyword evidence="2" id="KW-1133">Transmembrane helix</keyword>
<keyword evidence="2" id="KW-0812">Transmembrane</keyword>
<reference evidence="4" key="1">
    <citation type="journal article" date="2021" name="Int. J. Syst. Evol. Microbiol.">
        <title>Actinocatenispora comari sp. nov., an endophytic actinomycete isolated from aerial parts of Comarum salesowianum.</title>
        <authorList>
            <person name="Oyunbileg N."/>
            <person name="Iizaka Y."/>
            <person name="Hamada M."/>
            <person name="Davaapurev B.O."/>
            <person name="Fukumoto A."/>
            <person name="Tsetseg B."/>
            <person name="Kato F."/>
            <person name="Tamura T."/>
            <person name="Batkhuu J."/>
            <person name="Anzai Y."/>
        </authorList>
    </citation>
    <scope>NUCLEOTIDE SEQUENCE [LARGE SCALE GENOMIC DNA]</scope>
    <source>
        <strain evidence="4">NUM-2625</strain>
    </source>
</reference>
<evidence type="ECO:0000313" key="4">
    <source>
        <dbReference type="Proteomes" id="UP000614996"/>
    </source>
</evidence>
<protein>
    <submittedName>
        <fullName evidence="3">Uncharacterized protein</fullName>
    </submittedName>
</protein>
<dbReference type="AlphaFoldDB" id="A0A8J4AFR5"/>
<keyword evidence="2" id="KW-0472">Membrane</keyword>
<dbReference type="EMBL" id="BOPO01000117">
    <property type="protein sequence ID" value="GIL30479.1"/>
    <property type="molecule type" value="Genomic_DNA"/>
</dbReference>
<accession>A0A8J4AFR5</accession>
<evidence type="ECO:0000256" key="2">
    <source>
        <dbReference type="SAM" id="Phobius"/>
    </source>
</evidence>
<proteinExistence type="predicted"/>
<organism evidence="3 4">
    <name type="scientific">Actinocatenispora comari</name>
    <dbReference type="NCBI Taxonomy" id="2807577"/>
    <lineage>
        <taxon>Bacteria</taxon>
        <taxon>Bacillati</taxon>
        <taxon>Actinomycetota</taxon>
        <taxon>Actinomycetes</taxon>
        <taxon>Micromonosporales</taxon>
        <taxon>Micromonosporaceae</taxon>
        <taxon>Actinocatenispora</taxon>
    </lineage>
</organism>
<dbReference type="RefSeq" id="WP_370467078.1">
    <property type="nucleotide sequence ID" value="NZ_BOPO01000117.1"/>
</dbReference>
<keyword evidence="4" id="KW-1185">Reference proteome</keyword>
<evidence type="ECO:0000313" key="3">
    <source>
        <dbReference type="EMBL" id="GIL30479.1"/>
    </source>
</evidence>
<dbReference type="Proteomes" id="UP000614996">
    <property type="component" value="Unassembled WGS sequence"/>
</dbReference>
<comment type="caution">
    <text evidence="3">The sequence shown here is derived from an EMBL/GenBank/DDBJ whole genome shotgun (WGS) entry which is preliminary data.</text>
</comment>
<feature type="transmembrane region" description="Helical" evidence="2">
    <location>
        <begin position="6"/>
        <end position="23"/>
    </location>
</feature>
<feature type="compositionally biased region" description="Low complexity" evidence="1">
    <location>
        <begin position="92"/>
        <end position="121"/>
    </location>
</feature>